<name>A0A3Q2E8F8_CYPVA</name>
<dbReference type="Proteomes" id="UP000265020">
    <property type="component" value="Unassembled WGS sequence"/>
</dbReference>
<keyword evidence="3" id="KW-1185">Reference proteome</keyword>
<sequence>HWSMSMSVYTTCLLYFCVPVLSLSSLDSHWLLIILLSSLLKACFQPFSCYSVCLKPASSLSTSAQSLLPACQPSSSLLKACFQPVSCYPVCLKPATTCFQPVSCYPVCLKPATSLSVIIKSAQSLLPACQPSSSLLKACFQPVNHYPVCSKPASSLSAGIQSAHSLLPAYQSLSEISQSLLSAFLFIVYFLRPAVSQSARSAGNIWCIPKSEVCSTCTSRRAPPYSCGEWGHGV</sequence>
<evidence type="ECO:0000256" key="1">
    <source>
        <dbReference type="SAM" id="Phobius"/>
    </source>
</evidence>
<dbReference type="AlphaFoldDB" id="A0A3Q2E8F8"/>
<reference evidence="2" key="2">
    <citation type="submission" date="2025-09" db="UniProtKB">
        <authorList>
            <consortium name="Ensembl"/>
        </authorList>
    </citation>
    <scope>IDENTIFICATION</scope>
</reference>
<dbReference type="Ensembl" id="ENSCVAT00000020883.1">
    <property type="protein sequence ID" value="ENSCVAP00000028668.1"/>
    <property type="gene ID" value="ENSCVAG00000015863.1"/>
</dbReference>
<evidence type="ECO:0000313" key="2">
    <source>
        <dbReference type="Ensembl" id="ENSCVAP00000028668.1"/>
    </source>
</evidence>
<accession>A0A3Q2E8F8</accession>
<keyword evidence="1" id="KW-0472">Membrane</keyword>
<organism evidence="2 3">
    <name type="scientific">Cyprinodon variegatus</name>
    <name type="common">Sheepshead minnow</name>
    <dbReference type="NCBI Taxonomy" id="28743"/>
    <lineage>
        <taxon>Eukaryota</taxon>
        <taxon>Metazoa</taxon>
        <taxon>Chordata</taxon>
        <taxon>Craniata</taxon>
        <taxon>Vertebrata</taxon>
        <taxon>Euteleostomi</taxon>
        <taxon>Actinopterygii</taxon>
        <taxon>Neopterygii</taxon>
        <taxon>Teleostei</taxon>
        <taxon>Neoteleostei</taxon>
        <taxon>Acanthomorphata</taxon>
        <taxon>Ovalentaria</taxon>
        <taxon>Atherinomorphae</taxon>
        <taxon>Cyprinodontiformes</taxon>
        <taxon>Cyprinodontidae</taxon>
        <taxon>Cyprinodon</taxon>
    </lineage>
</organism>
<reference evidence="2" key="1">
    <citation type="submission" date="2025-08" db="UniProtKB">
        <authorList>
            <consortium name="Ensembl"/>
        </authorList>
    </citation>
    <scope>IDENTIFICATION</scope>
</reference>
<keyword evidence="1" id="KW-0812">Transmembrane</keyword>
<proteinExistence type="predicted"/>
<feature type="transmembrane region" description="Helical" evidence="1">
    <location>
        <begin position="6"/>
        <end position="23"/>
    </location>
</feature>
<protein>
    <submittedName>
        <fullName evidence="2">Uncharacterized protein</fullName>
    </submittedName>
</protein>
<keyword evidence="1" id="KW-1133">Transmembrane helix</keyword>
<evidence type="ECO:0000313" key="3">
    <source>
        <dbReference type="Proteomes" id="UP000265020"/>
    </source>
</evidence>